<keyword evidence="1" id="KW-0802">TPR repeat</keyword>
<comment type="caution">
    <text evidence="2">The sequence shown here is derived from an EMBL/GenBank/DDBJ whole genome shotgun (WGS) entry which is preliminary data.</text>
</comment>
<reference evidence="2 3" key="1">
    <citation type="submission" date="2018-06" db="EMBL/GenBank/DDBJ databases">
        <title>Genomic Encyclopedia of Type Strains, Phase IV (KMG-IV): sequencing the most valuable type-strain genomes for metagenomic binning, comparative biology and taxonomic classification.</title>
        <authorList>
            <person name="Goeker M."/>
        </authorList>
    </citation>
    <scope>NUCLEOTIDE SEQUENCE [LARGE SCALE GENOMIC DNA]</scope>
    <source>
        <strain evidence="2 3">DSM 24875</strain>
    </source>
</reference>
<keyword evidence="3" id="KW-1185">Reference proteome</keyword>
<dbReference type="InterPro" id="IPR019734">
    <property type="entry name" value="TPR_rpt"/>
</dbReference>
<evidence type="ECO:0000256" key="1">
    <source>
        <dbReference type="PROSITE-ProRule" id="PRU00339"/>
    </source>
</evidence>
<dbReference type="Gene3D" id="1.25.40.10">
    <property type="entry name" value="Tetratricopeptide repeat domain"/>
    <property type="match status" value="1"/>
</dbReference>
<accession>A0A366EZ23</accession>
<dbReference type="SUPFAM" id="SSF48452">
    <property type="entry name" value="TPR-like"/>
    <property type="match status" value="1"/>
</dbReference>
<name>A0A366EZ23_9HYPH</name>
<dbReference type="OrthoDB" id="7974778at2"/>
<dbReference type="EMBL" id="QNRK01000029">
    <property type="protein sequence ID" value="RBP07136.1"/>
    <property type="molecule type" value="Genomic_DNA"/>
</dbReference>
<proteinExistence type="predicted"/>
<evidence type="ECO:0000313" key="2">
    <source>
        <dbReference type="EMBL" id="RBP07136.1"/>
    </source>
</evidence>
<gene>
    <name evidence="2" type="ORF">DFR50_12966</name>
</gene>
<evidence type="ECO:0000313" key="3">
    <source>
        <dbReference type="Proteomes" id="UP000253529"/>
    </source>
</evidence>
<dbReference type="AlphaFoldDB" id="A0A366EZ23"/>
<dbReference type="PROSITE" id="PS50005">
    <property type="entry name" value="TPR"/>
    <property type="match status" value="1"/>
</dbReference>
<dbReference type="Pfam" id="PF14559">
    <property type="entry name" value="TPR_19"/>
    <property type="match status" value="1"/>
</dbReference>
<feature type="repeat" description="TPR" evidence="1">
    <location>
        <begin position="57"/>
        <end position="90"/>
    </location>
</feature>
<dbReference type="InterPro" id="IPR011990">
    <property type="entry name" value="TPR-like_helical_dom_sf"/>
</dbReference>
<sequence>MTRARLFIVVVIGSLLAAAAVLSPKRGEQAAMLAGEGRHAEAIALLERRLAAAPGDPDILAALGRSYAALGEVSRAVAAFDAYLAARPDDGAAREREAELLLQGGMTDRYLDAMARVAAERPTPARVTRLIELYRLHGRADDEARALETYAEKGDLDSSQLERLGALLAVRGEWRESRKWLEQADLDAPPEASEGRFLLLEVMISIGAVDDVDARLKAWMADWRSPYLSGKLILRVAQSGDAGEAARLAVAYADSAPDAALDMASFLAGKDCPGLARAMLVRWADGARGADGPHLHAFVQLAARLGDPGDGLRVVLRLARSRSNASALGQLAEDLVDAFGAPMLSAVRPLLSNEVLAARPLFAAELTLADGNPEAARWYLRRVDPEALRPERLAPWLALCRRLEMAPEAMAGLAKLLAEGRLPADLAPGLARDTAKRDRVMALDLIWNAAGR</sequence>
<organism evidence="2 3">
    <name type="scientific">Roseiarcus fermentans</name>
    <dbReference type="NCBI Taxonomy" id="1473586"/>
    <lineage>
        <taxon>Bacteria</taxon>
        <taxon>Pseudomonadati</taxon>
        <taxon>Pseudomonadota</taxon>
        <taxon>Alphaproteobacteria</taxon>
        <taxon>Hyphomicrobiales</taxon>
        <taxon>Roseiarcaceae</taxon>
        <taxon>Roseiarcus</taxon>
    </lineage>
</organism>
<dbReference type="Proteomes" id="UP000253529">
    <property type="component" value="Unassembled WGS sequence"/>
</dbReference>
<dbReference type="RefSeq" id="WP_113891506.1">
    <property type="nucleotide sequence ID" value="NZ_QNRK01000029.1"/>
</dbReference>
<protein>
    <submittedName>
        <fullName evidence="2">Tetratricopeptide repeat protein</fullName>
    </submittedName>
</protein>